<dbReference type="Proteomes" id="UP001595973">
    <property type="component" value="Unassembled WGS sequence"/>
</dbReference>
<gene>
    <name evidence="1" type="ORF">ACFO5X_09335</name>
</gene>
<protein>
    <submittedName>
        <fullName evidence="1">DUF1643 domain-containing protein</fullName>
    </submittedName>
</protein>
<reference evidence="2" key="1">
    <citation type="journal article" date="2019" name="Int. J. Syst. Evol. Microbiol.">
        <title>The Global Catalogue of Microorganisms (GCM) 10K type strain sequencing project: providing services to taxonomists for standard genome sequencing and annotation.</title>
        <authorList>
            <consortium name="The Broad Institute Genomics Platform"/>
            <consortium name="The Broad Institute Genome Sequencing Center for Infectious Disease"/>
            <person name="Wu L."/>
            <person name="Ma J."/>
        </authorList>
    </citation>
    <scope>NUCLEOTIDE SEQUENCE [LARGE SCALE GENOMIC DNA]</scope>
    <source>
        <strain evidence="2">CGMCC 4.7283</strain>
    </source>
</reference>
<dbReference type="Pfam" id="PF07799">
    <property type="entry name" value="DUF1643"/>
    <property type="match status" value="1"/>
</dbReference>
<proteinExistence type="predicted"/>
<evidence type="ECO:0000313" key="1">
    <source>
        <dbReference type="EMBL" id="MFC4668756.1"/>
    </source>
</evidence>
<evidence type="ECO:0000313" key="2">
    <source>
        <dbReference type="Proteomes" id="UP001595973"/>
    </source>
</evidence>
<accession>A0ABV9KFP6</accession>
<organism evidence="1 2">
    <name type="scientific">Seohaeicola nanhaiensis</name>
    <dbReference type="NCBI Taxonomy" id="1387282"/>
    <lineage>
        <taxon>Bacteria</taxon>
        <taxon>Pseudomonadati</taxon>
        <taxon>Pseudomonadota</taxon>
        <taxon>Alphaproteobacteria</taxon>
        <taxon>Rhodobacterales</taxon>
        <taxon>Roseobacteraceae</taxon>
        <taxon>Seohaeicola</taxon>
    </lineage>
</organism>
<sequence>MIRRVLEAEGRRSEVVYSDCQRYRYSLTRCWDADAGRLLFVMLNPSQADERRNDPTVARCEARARAMGFGAYRVVNIFAWRATDPRDLRAADQPVGPANDAALLEGAAWASHILAAWGAHGAHRGRGAEVRALLAACGRPLLHLGLTKGGEPRHPLYIAAARPAEPWN</sequence>
<dbReference type="InterPro" id="IPR012441">
    <property type="entry name" value="DUF1643"/>
</dbReference>
<keyword evidence="2" id="KW-1185">Reference proteome</keyword>
<comment type="caution">
    <text evidence="1">The sequence shown here is derived from an EMBL/GenBank/DDBJ whole genome shotgun (WGS) entry which is preliminary data.</text>
</comment>
<dbReference type="EMBL" id="JBHSGI010000005">
    <property type="protein sequence ID" value="MFC4668756.1"/>
    <property type="molecule type" value="Genomic_DNA"/>
</dbReference>
<name>A0ABV9KFP6_9RHOB</name>
<dbReference type="RefSeq" id="WP_380717100.1">
    <property type="nucleotide sequence ID" value="NZ_JBHSGI010000005.1"/>
</dbReference>